<reference evidence="2" key="1">
    <citation type="submission" date="2016-11" db="UniProtKB">
        <authorList>
            <consortium name="WormBaseParasite"/>
        </authorList>
    </citation>
    <scope>IDENTIFICATION</scope>
</reference>
<dbReference type="Proteomes" id="UP000095287">
    <property type="component" value="Unplaced"/>
</dbReference>
<sequence length="98" mass="10732">MSYVFLCSARFLWHPQVADSEHQVSLIIEISALITGGSWGSSGGRADHVLPFSVPSTYPGGLHIPDCSLHIAIQRCIARMPWLEIPTKACEDLLAMLL</sequence>
<evidence type="ECO:0000313" key="1">
    <source>
        <dbReference type="Proteomes" id="UP000095287"/>
    </source>
</evidence>
<evidence type="ECO:0000313" key="2">
    <source>
        <dbReference type="WBParaSite" id="L893_g1024.t1"/>
    </source>
</evidence>
<dbReference type="AlphaFoldDB" id="A0A1I7XWQ7"/>
<dbReference type="WBParaSite" id="L893_g1024.t1">
    <property type="protein sequence ID" value="L893_g1024.t1"/>
    <property type="gene ID" value="L893_g1024"/>
</dbReference>
<organism evidence="1 2">
    <name type="scientific">Steinernema glaseri</name>
    <dbReference type="NCBI Taxonomy" id="37863"/>
    <lineage>
        <taxon>Eukaryota</taxon>
        <taxon>Metazoa</taxon>
        <taxon>Ecdysozoa</taxon>
        <taxon>Nematoda</taxon>
        <taxon>Chromadorea</taxon>
        <taxon>Rhabditida</taxon>
        <taxon>Tylenchina</taxon>
        <taxon>Panagrolaimomorpha</taxon>
        <taxon>Strongyloidoidea</taxon>
        <taxon>Steinernematidae</taxon>
        <taxon>Steinernema</taxon>
    </lineage>
</organism>
<proteinExistence type="predicted"/>
<accession>A0A1I7XWQ7</accession>
<name>A0A1I7XWQ7_9BILA</name>
<protein>
    <submittedName>
        <fullName evidence="2">UBC core domain-containing protein</fullName>
    </submittedName>
</protein>
<keyword evidence="1" id="KW-1185">Reference proteome</keyword>